<keyword evidence="3" id="KW-1185">Reference proteome</keyword>
<dbReference type="Pfam" id="PF21806">
    <property type="entry name" value="DUF6879"/>
    <property type="match status" value="1"/>
</dbReference>
<accession>A0A1H6BJ36</accession>
<gene>
    <name evidence="2" type="ORF">SAMN05444920_103433</name>
</gene>
<evidence type="ECO:0000259" key="1">
    <source>
        <dbReference type="Pfam" id="PF21806"/>
    </source>
</evidence>
<dbReference type="AlphaFoldDB" id="A0A1H6BJ36"/>
<feature type="domain" description="DUF6879" evidence="1">
    <location>
        <begin position="4"/>
        <end position="141"/>
    </location>
</feature>
<evidence type="ECO:0000313" key="3">
    <source>
        <dbReference type="Proteomes" id="UP000236732"/>
    </source>
</evidence>
<protein>
    <recommendedName>
        <fullName evidence="1">DUF6879 domain-containing protein</fullName>
    </recommendedName>
</protein>
<dbReference type="EMBL" id="FNVT01000003">
    <property type="protein sequence ID" value="SEG60771.1"/>
    <property type="molecule type" value="Genomic_DNA"/>
</dbReference>
<evidence type="ECO:0000313" key="2">
    <source>
        <dbReference type="EMBL" id="SEG60771.1"/>
    </source>
</evidence>
<proteinExistence type="predicted"/>
<sequence length="142" mass="15792">MTSDPGFIAFQAGRDFIDHDQARAWIDVIAPAVARGVAVRRARIVSEPVSDYIRYMHAVAPAFQLAAGEQLRWLPRYLSSALALPGNPYWVFDGRLVRFSVFDGAGEVAGHQFSEDPGVIELCTTAFEAVWDLAIPHDEYRL</sequence>
<reference evidence="2 3" key="1">
    <citation type="submission" date="2016-10" db="EMBL/GenBank/DDBJ databases">
        <authorList>
            <person name="de Groot N.N."/>
        </authorList>
    </citation>
    <scope>NUCLEOTIDE SEQUENCE [LARGE SCALE GENOMIC DNA]</scope>
    <source>
        <strain evidence="2 3">CGMCC 4.7037</strain>
    </source>
</reference>
<dbReference type="Proteomes" id="UP000236732">
    <property type="component" value="Unassembled WGS sequence"/>
</dbReference>
<organism evidence="2 3">
    <name type="scientific">Nonomuraea solani</name>
    <dbReference type="NCBI Taxonomy" id="1144553"/>
    <lineage>
        <taxon>Bacteria</taxon>
        <taxon>Bacillati</taxon>
        <taxon>Actinomycetota</taxon>
        <taxon>Actinomycetes</taxon>
        <taxon>Streptosporangiales</taxon>
        <taxon>Streptosporangiaceae</taxon>
        <taxon>Nonomuraea</taxon>
    </lineage>
</organism>
<name>A0A1H6BJ36_9ACTN</name>
<dbReference type="InterPro" id="IPR049244">
    <property type="entry name" value="DUF6879"/>
</dbReference>